<evidence type="ECO:0000256" key="1">
    <source>
        <dbReference type="ARBA" id="ARBA00022679"/>
    </source>
</evidence>
<feature type="transmembrane region" description="Helical" evidence="5">
    <location>
        <begin position="130"/>
        <end position="151"/>
    </location>
</feature>
<evidence type="ECO:0000313" key="7">
    <source>
        <dbReference type="EMBL" id="MCS7478963.1"/>
    </source>
</evidence>
<feature type="domain" description="Histidine kinase/HSP90-like ATPase" evidence="6">
    <location>
        <begin position="288"/>
        <end position="377"/>
    </location>
</feature>
<dbReference type="SUPFAM" id="SSF55874">
    <property type="entry name" value="ATPase domain of HSP90 chaperone/DNA topoisomerase II/histidine kinase"/>
    <property type="match status" value="1"/>
</dbReference>
<reference evidence="7" key="1">
    <citation type="submission" date="2022-08" db="EMBL/GenBank/DDBJ databases">
        <authorList>
            <person name="Tistechok S."/>
            <person name="Samborskyy M."/>
            <person name="Roman I."/>
        </authorList>
    </citation>
    <scope>NUCLEOTIDE SEQUENCE</scope>
    <source>
        <strain evidence="7">DSM 103496</strain>
    </source>
</reference>
<dbReference type="InterPro" id="IPR011712">
    <property type="entry name" value="Sig_transdc_His_kin_sub3_dim/P"/>
</dbReference>
<name>A0A9X3A2E6_9PSEU</name>
<keyword evidence="2 7" id="KW-0418">Kinase</keyword>
<dbReference type="CDD" id="cd16917">
    <property type="entry name" value="HATPase_UhpB-NarQ-NarX-like"/>
    <property type="match status" value="1"/>
</dbReference>
<dbReference type="AlphaFoldDB" id="A0A9X3A2E6"/>
<dbReference type="GO" id="GO:0046983">
    <property type="term" value="F:protein dimerization activity"/>
    <property type="evidence" value="ECO:0007669"/>
    <property type="project" value="InterPro"/>
</dbReference>
<dbReference type="Gene3D" id="3.30.565.10">
    <property type="entry name" value="Histidine kinase-like ATPase, C-terminal domain"/>
    <property type="match status" value="1"/>
</dbReference>
<dbReference type="InterPro" id="IPR050482">
    <property type="entry name" value="Sensor_HK_TwoCompSys"/>
</dbReference>
<dbReference type="InterPro" id="IPR017205">
    <property type="entry name" value="Sig_transdc_His_kinase_ChrS"/>
</dbReference>
<evidence type="ECO:0000256" key="5">
    <source>
        <dbReference type="SAM" id="Phobius"/>
    </source>
</evidence>
<keyword evidence="8" id="KW-1185">Reference proteome</keyword>
<evidence type="ECO:0000256" key="4">
    <source>
        <dbReference type="SAM" id="Coils"/>
    </source>
</evidence>
<dbReference type="Pfam" id="PF02518">
    <property type="entry name" value="HATPase_c"/>
    <property type="match status" value="1"/>
</dbReference>
<dbReference type="PANTHER" id="PTHR24421">
    <property type="entry name" value="NITRATE/NITRITE SENSOR PROTEIN NARX-RELATED"/>
    <property type="match status" value="1"/>
</dbReference>
<accession>A0A9X3A2E6</accession>
<gene>
    <name evidence="7" type="ORF">NZH93_19045</name>
</gene>
<keyword evidence="5" id="KW-0812">Transmembrane</keyword>
<keyword evidence="3" id="KW-0902">Two-component regulatory system</keyword>
<keyword evidence="1" id="KW-0808">Transferase</keyword>
<sequence length="377" mass="40453">MDRRVIDPWRRMAAAAYSVAAVMVLISASPTPNRLGAAGLVVVCAAWEFRFGPGITTWRHEHRPTRAVLYLSVVVALFLVALWLAPSAAFLLFAVIPQIYLALPLRWALAPVAVISFLPWLGLFGRDGGLVAFLPIVLLIIVLSQVFAWVITTIQEKNRQQELLVAELRRSQEENAELSRAAGAAAERERLSGEIHDTLAQGFTSIVTLVQAARGNPAGAPKLLDLALLTARENLAEARTLVAALAPAALSGSTLVEAIGRQAERLGEESGIVVRHRTDGEPAALPTSVEVVLLRAAQEAFHNVRKHARASAVEVELAFEEESVRLSVCDDGLGLGDSQEGFGLRGMRARAEQVGGTLDVAGRDGRGGTALTLRVPR</sequence>
<protein>
    <submittedName>
        <fullName evidence="7">Histidine kinase</fullName>
    </submittedName>
</protein>
<keyword evidence="5" id="KW-0472">Membrane</keyword>
<dbReference type="Gene3D" id="1.20.5.1930">
    <property type="match status" value="1"/>
</dbReference>
<evidence type="ECO:0000313" key="8">
    <source>
        <dbReference type="Proteomes" id="UP001141259"/>
    </source>
</evidence>
<feature type="transmembrane region" description="Helical" evidence="5">
    <location>
        <begin position="105"/>
        <end position="123"/>
    </location>
</feature>
<evidence type="ECO:0000256" key="3">
    <source>
        <dbReference type="ARBA" id="ARBA00023012"/>
    </source>
</evidence>
<comment type="caution">
    <text evidence="7">The sequence shown here is derived from an EMBL/GenBank/DDBJ whole genome shotgun (WGS) entry which is preliminary data.</text>
</comment>
<dbReference type="Pfam" id="PF07730">
    <property type="entry name" value="HisKA_3"/>
    <property type="match status" value="1"/>
</dbReference>
<organism evidence="7 8">
    <name type="scientific">Umezawaea endophytica</name>
    <dbReference type="NCBI Taxonomy" id="1654476"/>
    <lineage>
        <taxon>Bacteria</taxon>
        <taxon>Bacillati</taxon>
        <taxon>Actinomycetota</taxon>
        <taxon>Actinomycetes</taxon>
        <taxon>Pseudonocardiales</taxon>
        <taxon>Pseudonocardiaceae</taxon>
        <taxon>Umezawaea</taxon>
    </lineage>
</organism>
<evidence type="ECO:0000256" key="2">
    <source>
        <dbReference type="ARBA" id="ARBA00022777"/>
    </source>
</evidence>
<keyword evidence="4" id="KW-0175">Coiled coil</keyword>
<feature type="transmembrane region" description="Helical" evidence="5">
    <location>
        <begin position="12"/>
        <end position="29"/>
    </location>
</feature>
<dbReference type="Proteomes" id="UP001141259">
    <property type="component" value="Unassembled WGS sequence"/>
</dbReference>
<dbReference type="InterPro" id="IPR003594">
    <property type="entry name" value="HATPase_dom"/>
</dbReference>
<dbReference type="RefSeq" id="WP_259624454.1">
    <property type="nucleotide sequence ID" value="NZ_JANYMP010000008.1"/>
</dbReference>
<dbReference type="SMART" id="SM00387">
    <property type="entry name" value="HATPase_c"/>
    <property type="match status" value="1"/>
</dbReference>
<dbReference type="InterPro" id="IPR036890">
    <property type="entry name" value="HATPase_C_sf"/>
</dbReference>
<dbReference type="PANTHER" id="PTHR24421:SF62">
    <property type="entry name" value="SENSORY TRANSDUCTION HISTIDINE KINASE"/>
    <property type="match status" value="1"/>
</dbReference>
<dbReference type="EMBL" id="JANYMP010000008">
    <property type="protein sequence ID" value="MCS7478963.1"/>
    <property type="molecule type" value="Genomic_DNA"/>
</dbReference>
<proteinExistence type="predicted"/>
<dbReference type="GO" id="GO:0000155">
    <property type="term" value="F:phosphorelay sensor kinase activity"/>
    <property type="evidence" value="ECO:0007669"/>
    <property type="project" value="InterPro"/>
</dbReference>
<feature type="coiled-coil region" evidence="4">
    <location>
        <begin position="154"/>
        <end position="188"/>
    </location>
</feature>
<dbReference type="PIRSF" id="PIRSF037434">
    <property type="entry name" value="STHK_ChrS"/>
    <property type="match status" value="1"/>
</dbReference>
<feature type="transmembrane region" description="Helical" evidence="5">
    <location>
        <begin position="67"/>
        <end position="93"/>
    </location>
</feature>
<keyword evidence="5" id="KW-1133">Transmembrane helix</keyword>
<evidence type="ECO:0000259" key="6">
    <source>
        <dbReference type="SMART" id="SM00387"/>
    </source>
</evidence>
<dbReference type="GO" id="GO:0016020">
    <property type="term" value="C:membrane"/>
    <property type="evidence" value="ECO:0007669"/>
    <property type="project" value="InterPro"/>
</dbReference>